<proteinExistence type="predicted"/>
<protein>
    <submittedName>
        <fullName evidence="2">PilZ domain-containing protein</fullName>
    </submittedName>
</protein>
<dbReference type="EMBL" id="CP060711">
    <property type="protein sequence ID" value="QNN46703.1"/>
    <property type="molecule type" value="Genomic_DNA"/>
</dbReference>
<dbReference type="InterPro" id="IPR031800">
    <property type="entry name" value="PilZ_atypical"/>
</dbReference>
<accession>A0A7G9QTM8</accession>
<organism evidence="2 3">
    <name type="scientific">Thermomonas brevis</name>
    <dbReference type="NCBI Taxonomy" id="215691"/>
    <lineage>
        <taxon>Bacteria</taxon>
        <taxon>Pseudomonadati</taxon>
        <taxon>Pseudomonadota</taxon>
        <taxon>Gammaproteobacteria</taxon>
        <taxon>Lysobacterales</taxon>
        <taxon>Lysobacteraceae</taxon>
        <taxon>Thermomonas</taxon>
    </lineage>
</organism>
<evidence type="ECO:0000313" key="2">
    <source>
        <dbReference type="EMBL" id="QNN46703.1"/>
    </source>
</evidence>
<keyword evidence="3" id="KW-1185">Reference proteome</keyword>
<feature type="domain" description="Cyclic di-GMP receptor atypical PilZ" evidence="1">
    <location>
        <begin position="46"/>
        <end position="182"/>
    </location>
</feature>
<dbReference type="Proteomes" id="UP000515977">
    <property type="component" value="Chromosome"/>
</dbReference>
<evidence type="ECO:0000259" key="1">
    <source>
        <dbReference type="Pfam" id="PF16823"/>
    </source>
</evidence>
<dbReference type="Pfam" id="PF16823">
    <property type="entry name" value="tPilZ"/>
    <property type="match status" value="1"/>
</dbReference>
<evidence type="ECO:0000313" key="3">
    <source>
        <dbReference type="Proteomes" id="UP000515977"/>
    </source>
</evidence>
<dbReference type="RefSeq" id="WP_187570467.1">
    <property type="nucleotide sequence ID" value="NZ_CP060711.1"/>
</dbReference>
<sequence>MNRDAADAVLFGESLSCEETQRAAFVAQPVDDVLAEAACVRAEACLRAIATIEDTGGEEDDAPLSPALRRIEARLELMMTLLGAKLRQDRTDPLTPLRWSALGARMPVAAPHAEGSTGLFRIQATSWLPEPLELPATVIASEPGSGGRAELWLRFGPLTEAATSALERHLFRQHRRAIANRRARAEGA</sequence>
<gene>
    <name evidence="2" type="ORF">H9L17_00465</name>
</gene>
<dbReference type="AlphaFoldDB" id="A0A7G9QTM8"/>
<dbReference type="KEGG" id="tbv:H9L17_00465"/>
<reference evidence="2 3" key="1">
    <citation type="submission" date="2020-08" db="EMBL/GenBank/DDBJ databases">
        <title>Genome sequence of Thermomonas brevis KACC 16975T.</title>
        <authorList>
            <person name="Hyun D.-W."/>
            <person name="Bae J.-W."/>
        </authorList>
    </citation>
    <scope>NUCLEOTIDE SEQUENCE [LARGE SCALE GENOMIC DNA]</scope>
    <source>
        <strain evidence="2 3">KACC 16975</strain>
    </source>
</reference>
<name>A0A7G9QTM8_9GAMM</name>